<dbReference type="InterPro" id="IPR011011">
    <property type="entry name" value="Znf_FYVE_PHD"/>
</dbReference>
<gene>
    <name evidence="1" type="ORF">PR048_025296</name>
</gene>
<organism evidence="1 2">
    <name type="scientific">Dryococelus australis</name>
    <dbReference type="NCBI Taxonomy" id="614101"/>
    <lineage>
        <taxon>Eukaryota</taxon>
        <taxon>Metazoa</taxon>
        <taxon>Ecdysozoa</taxon>
        <taxon>Arthropoda</taxon>
        <taxon>Hexapoda</taxon>
        <taxon>Insecta</taxon>
        <taxon>Pterygota</taxon>
        <taxon>Neoptera</taxon>
        <taxon>Polyneoptera</taxon>
        <taxon>Phasmatodea</taxon>
        <taxon>Verophasmatodea</taxon>
        <taxon>Anareolatae</taxon>
        <taxon>Phasmatidae</taxon>
        <taxon>Eurycanthinae</taxon>
        <taxon>Dryococelus</taxon>
    </lineage>
</organism>
<sequence>MKNAHPGAPLGCELDILLGRVPRRFKLHHLRSRNSRKKCKRKNITEYSKTHENEEDAEYLYCGDLYSTSERGWVSCQSCLKWAHISCSGIGSDDDNEVLL</sequence>
<reference evidence="1 2" key="1">
    <citation type="submission" date="2023-02" db="EMBL/GenBank/DDBJ databases">
        <title>LHISI_Scaffold_Assembly.</title>
        <authorList>
            <person name="Stuart O.P."/>
            <person name="Cleave R."/>
            <person name="Magrath M.J.L."/>
            <person name="Mikheyev A.S."/>
        </authorList>
    </citation>
    <scope>NUCLEOTIDE SEQUENCE [LARGE SCALE GENOMIC DNA]</scope>
    <source>
        <strain evidence="1">Daus_M_001</strain>
        <tissue evidence="1">Leg muscle</tissue>
    </source>
</reference>
<dbReference type="SUPFAM" id="SSF57903">
    <property type="entry name" value="FYVE/PHD zinc finger"/>
    <property type="match status" value="1"/>
</dbReference>
<dbReference type="Proteomes" id="UP001159363">
    <property type="component" value="Chromosome 9"/>
</dbReference>
<dbReference type="InterPro" id="IPR013083">
    <property type="entry name" value="Znf_RING/FYVE/PHD"/>
</dbReference>
<evidence type="ECO:0000313" key="1">
    <source>
        <dbReference type="EMBL" id="KAJ8874447.1"/>
    </source>
</evidence>
<evidence type="ECO:0008006" key="3">
    <source>
        <dbReference type="Google" id="ProtNLM"/>
    </source>
</evidence>
<proteinExistence type="predicted"/>
<keyword evidence="2" id="KW-1185">Reference proteome</keyword>
<dbReference type="Gene3D" id="3.30.40.10">
    <property type="entry name" value="Zinc/RING finger domain, C3HC4 (zinc finger)"/>
    <property type="match status" value="1"/>
</dbReference>
<dbReference type="EMBL" id="JARBHB010000010">
    <property type="protein sequence ID" value="KAJ8874447.1"/>
    <property type="molecule type" value="Genomic_DNA"/>
</dbReference>
<feature type="non-terminal residue" evidence="1">
    <location>
        <position position="100"/>
    </location>
</feature>
<comment type="caution">
    <text evidence="1">The sequence shown here is derived from an EMBL/GenBank/DDBJ whole genome shotgun (WGS) entry which is preliminary data.</text>
</comment>
<protein>
    <recommendedName>
        <fullName evidence="3">Zinc finger PHD-type domain-containing protein</fullName>
    </recommendedName>
</protein>
<evidence type="ECO:0000313" key="2">
    <source>
        <dbReference type="Proteomes" id="UP001159363"/>
    </source>
</evidence>
<name>A0ABQ9GR07_9NEOP</name>
<accession>A0ABQ9GR07</accession>